<organism evidence="2 3">
    <name type="scientific">Castanea mollissima</name>
    <name type="common">Chinese chestnut</name>
    <dbReference type="NCBI Taxonomy" id="60419"/>
    <lineage>
        <taxon>Eukaryota</taxon>
        <taxon>Viridiplantae</taxon>
        <taxon>Streptophyta</taxon>
        <taxon>Embryophyta</taxon>
        <taxon>Tracheophyta</taxon>
        <taxon>Spermatophyta</taxon>
        <taxon>Magnoliopsida</taxon>
        <taxon>eudicotyledons</taxon>
        <taxon>Gunneridae</taxon>
        <taxon>Pentapetalae</taxon>
        <taxon>rosids</taxon>
        <taxon>fabids</taxon>
        <taxon>Fagales</taxon>
        <taxon>Fagaceae</taxon>
        <taxon>Castanea</taxon>
    </lineage>
</organism>
<evidence type="ECO:0000313" key="2">
    <source>
        <dbReference type="EMBL" id="KAF3954007.1"/>
    </source>
</evidence>
<feature type="region of interest" description="Disordered" evidence="1">
    <location>
        <begin position="274"/>
        <end position="300"/>
    </location>
</feature>
<dbReference type="AlphaFoldDB" id="A0A8J4QL67"/>
<feature type="compositionally biased region" description="Gly residues" evidence="1">
    <location>
        <begin position="282"/>
        <end position="292"/>
    </location>
</feature>
<reference evidence="2" key="1">
    <citation type="submission" date="2020-03" db="EMBL/GenBank/DDBJ databases">
        <title>Castanea mollissima Vanexum genome sequencing.</title>
        <authorList>
            <person name="Staton M."/>
        </authorList>
    </citation>
    <scope>NUCLEOTIDE SEQUENCE</scope>
    <source>
        <tissue evidence="2">Leaf</tissue>
    </source>
</reference>
<dbReference type="SUPFAM" id="SSF54529">
    <property type="entry name" value="Mitochondrial glycoprotein MAM33-like"/>
    <property type="match status" value="1"/>
</dbReference>
<dbReference type="Proteomes" id="UP000737018">
    <property type="component" value="Unassembled WGS sequence"/>
</dbReference>
<dbReference type="Gene3D" id="3.10.280.10">
    <property type="entry name" value="Mitochondrial glycoprotein"/>
    <property type="match status" value="1"/>
</dbReference>
<evidence type="ECO:0000256" key="1">
    <source>
        <dbReference type="SAM" id="MobiDB-lite"/>
    </source>
</evidence>
<sequence>MWRKTFAAATSLALRQPCLSIAGRRHSSTNTTVSSAVNSMLLRSLKDHYLEVSKMVPPPKVSPPASFTILAGALDGNGPVLKRTFNDNEEINISVMRLANIIPAGNGNDNEDDDSINQLFLHVNVSKPGQQDSLHFLCGLYPDALGIHSVSMRPKAESSGILVVPSQYTGPVFDSICLGRKGLEWILSCFADIRDWVPGKDYLYKRYRENNKFFEFRGRSNKAGIFVEIAVYYGGARRGWIMVPASSNRSGWCLFSKELDRFLSGSNTVWVKGSTSNEDAGAGPGPTEGGGHFGKKSSKIRKQRKLRNFEISRAVSGHNVLKDATGGTVSSINGRPTRDFKFELTPANLALRASKSVGGKCMVTWSNHSSTYKPIHSGPKLVSGHDKVHSHKAIVSGPILSSGHDKAQFADLRGKAQDGHSFLRGVGACILHNQSTRVVGESSKPPMKSSVLSVLPEGLSVGLSPISSPDLSSEHLASNPSRELGALVTETPSALRCSSVTVLLDSGKDVFPMDTISDAEESHGIGI</sequence>
<accession>A0A8J4QL67</accession>
<gene>
    <name evidence="2" type="ORF">CMV_020601</name>
</gene>
<keyword evidence="3" id="KW-1185">Reference proteome</keyword>
<dbReference type="PANTHER" id="PTHR31365">
    <property type="entry name" value="EXPRESSED PROTEIN"/>
    <property type="match status" value="1"/>
</dbReference>
<dbReference type="PANTHER" id="PTHR31365:SF2">
    <property type="entry name" value="OS01G0771100 PROTEIN"/>
    <property type="match status" value="1"/>
</dbReference>
<protein>
    <submittedName>
        <fullName evidence="2">Uncharacterized protein</fullName>
    </submittedName>
</protein>
<dbReference type="EMBL" id="JRKL02003864">
    <property type="protein sequence ID" value="KAF3954007.1"/>
    <property type="molecule type" value="Genomic_DNA"/>
</dbReference>
<comment type="caution">
    <text evidence="2">The sequence shown here is derived from an EMBL/GenBank/DDBJ whole genome shotgun (WGS) entry which is preliminary data.</text>
</comment>
<name>A0A8J4QL67_9ROSI</name>
<evidence type="ECO:0000313" key="3">
    <source>
        <dbReference type="Proteomes" id="UP000737018"/>
    </source>
</evidence>
<proteinExistence type="predicted"/>
<dbReference type="OrthoDB" id="278212at2759"/>
<dbReference type="InterPro" id="IPR036561">
    <property type="entry name" value="MAM33_sf"/>
</dbReference>